<keyword evidence="2" id="KW-1185">Reference proteome</keyword>
<name>A0A9N9NIS6_9GLOM</name>
<dbReference type="EMBL" id="CAJVPY010012674">
    <property type="protein sequence ID" value="CAG8735667.1"/>
    <property type="molecule type" value="Genomic_DNA"/>
</dbReference>
<feature type="non-terminal residue" evidence="1">
    <location>
        <position position="181"/>
    </location>
</feature>
<comment type="caution">
    <text evidence="1">The sequence shown here is derived from an EMBL/GenBank/DDBJ whole genome shotgun (WGS) entry which is preliminary data.</text>
</comment>
<dbReference type="Proteomes" id="UP000789405">
    <property type="component" value="Unassembled WGS sequence"/>
</dbReference>
<reference evidence="1" key="1">
    <citation type="submission" date="2021-06" db="EMBL/GenBank/DDBJ databases">
        <authorList>
            <person name="Kallberg Y."/>
            <person name="Tangrot J."/>
            <person name="Rosling A."/>
        </authorList>
    </citation>
    <scope>NUCLEOTIDE SEQUENCE</scope>
    <source>
        <strain evidence="1">MA453B</strain>
    </source>
</reference>
<sequence length="181" mass="20641">EIVREIAKRILQNRYGFSEDQVNDLFSIQKNDQCENTHREKETIGEMAQQILQDKLTIRDVRAEAYALALSAKNANAGSSQLRNIGALPQIIEATKFPDIIEEANKIQMNNRKKAETKRIDYPDEFTLESVKKRLDAYDIKTLPDYQALADIMVMLCIHPAELRTLRITDAGVTGYAKNRS</sequence>
<organism evidence="1 2">
    <name type="scientific">Dentiscutata erythropus</name>
    <dbReference type="NCBI Taxonomy" id="1348616"/>
    <lineage>
        <taxon>Eukaryota</taxon>
        <taxon>Fungi</taxon>
        <taxon>Fungi incertae sedis</taxon>
        <taxon>Mucoromycota</taxon>
        <taxon>Glomeromycotina</taxon>
        <taxon>Glomeromycetes</taxon>
        <taxon>Diversisporales</taxon>
        <taxon>Gigasporaceae</taxon>
        <taxon>Dentiscutata</taxon>
    </lineage>
</organism>
<accession>A0A9N9NIS6</accession>
<dbReference type="OrthoDB" id="2381315at2759"/>
<evidence type="ECO:0000313" key="2">
    <source>
        <dbReference type="Proteomes" id="UP000789405"/>
    </source>
</evidence>
<gene>
    <name evidence="1" type="ORF">DERYTH_LOCUS15530</name>
</gene>
<dbReference type="AlphaFoldDB" id="A0A9N9NIS6"/>
<protein>
    <submittedName>
        <fullName evidence="1">3770_t:CDS:1</fullName>
    </submittedName>
</protein>
<proteinExistence type="predicted"/>
<evidence type="ECO:0000313" key="1">
    <source>
        <dbReference type="EMBL" id="CAG8735667.1"/>
    </source>
</evidence>